<evidence type="ECO:0000313" key="3">
    <source>
        <dbReference type="Proteomes" id="UP000078046"/>
    </source>
</evidence>
<dbReference type="EMBL" id="LWCA01000796">
    <property type="protein sequence ID" value="OAF66908.1"/>
    <property type="molecule type" value="Genomic_DNA"/>
</dbReference>
<dbReference type="Gene3D" id="3.30.160.60">
    <property type="entry name" value="Classic Zinc Finger"/>
    <property type="match status" value="1"/>
</dbReference>
<keyword evidence="3" id="KW-1185">Reference proteome</keyword>
<organism evidence="2 3">
    <name type="scientific">Intoshia linei</name>
    <dbReference type="NCBI Taxonomy" id="1819745"/>
    <lineage>
        <taxon>Eukaryota</taxon>
        <taxon>Metazoa</taxon>
        <taxon>Spiralia</taxon>
        <taxon>Lophotrochozoa</taxon>
        <taxon>Mesozoa</taxon>
        <taxon>Orthonectida</taxon>
        <taxon>Rhopaluridae</taxon>
        <taxon>Intoshia</taxon>
    </lineage>
</organism>
<dbReference type="Proteomes" id="UP000078046">
    <property type="component" value="Unassembled WGS sequence"/>
</dbReference>
<evidence type="ECO:0000259" key="1">
    <source>
        <dbReference type="PROSITE" id="PS00028"/>
    </source>
</evidence>
<feature type="domain" description="C2H2-type" evidence="1">
    <location>
        <begin position="131"/>
        <end position="154"/>
    </location>
</feature>
<proteinExistence type="predicted"/>
<name>A0A177AY33_9BILA</name>
<dbReference type="PROSITE" id="PS00028">
    <property type="entry name" value="ZINC_FINGER_C2H2_1"/>
    <property type="match status" value="1"/>
</dbReference>
<dbReference type="AlphaFoldDB" id="A0A177AY33"/>
<reference evidence="2 3" key="1">
    <citation type="submission" date="2016-04" db="EMBL/GenBank/DDBJ databases">
        <title>The genome of Intoshia linei affirms orthonectids as highly simplified spiralians.</title>
        <authorList>
            <person name="Mikhailov K.V."/>
            <person name="Slusarev G.S."/>
            <person name="Nikitin M.A."/>
            <person name="Logacheva M.D."/>
            <person name="Penin A."/>
            <person name="Aleoshin V."/>
            <person name="Panchin Y.V."/>
        </authorList>
    </citation>
    <scope>NUCLEOTIDE SEQUENCE [LARGE SCALE GENOMIC DNA]</scope>
    <source>
        <strain evidence="2">Intl2013</strain>
        <tissue evidence="2">Whole animal</tissue>
    </source>
</reference>
<dbReference type="InterPro" id="IPR013087">
    <property type="entry name" value="Znf_C2H2_type"/>
</dbReference>
<dbReference type="SMART" id="SM00355">
    <property type="entry name" value="ZnF_C2H2"/>
    <property type="match status" value="3"/>
</dbReference>
<evidence type="ECO:0000313" key="2">
    <source>
        <dbReference type="EMBL" id="OAF66908.1"/>
    </source>
</evidence>
<gene>
    <name evidence="2" type="ORF">A3Q56_05370</name>
</gene>
<accession>A0A177AY33</accession>
<sequence>MTKRKIIGIVSKQAKKMRNFRKKMYQKKYDNMNKINESLPRKTEWDDVTISGVEFKTVDNDTQYIDFVCHYDKCGTDTYDFISFKQHIQVHVQGAGNKCLWDNCISRTTFPRRQEFHNHIIYHIKRYVLFCPFNCCRRMFSYKGNVEWHLRRVHLISAEGIYHIKKKMINWIKYDDIVELQFIGHTENSYNGHGCEFSRNQSIKKSVKKRQHRKPEALKSESNVLYFNRLLDQWDIKQIQLHPKNGNVNELNSLENIVNQNVFKDVIIELNQENMDKILNHLDLMEIDLIEMKNQNINLEERLNVGSSTSCQKWKNLQKKITKYKCELMVIENIISNFCVNTNYKK</sequence>
<comment type="caution">
    <text evidence="2">The sequence shown here is derived from an EMBL/GenBank/DDBJ whole genome shotgun (WGS) entry which is preliminary data.</text>
</comment>
<protein>
    <recommendedName>
        <fullName evidence="1">C2H2-type domain-containing protein</fullName>
    </recommendedName>
</protein>